<evidence type="ECO:0000313" key="6">
    <source>
        <dbReference type="Proteomes" id="UP000656804"/>
    </source>
</evidence>
<dbReference type="InterPro" id="IPR051120">
    <property type="entry name" value="ABC_AA/LPS_Transport"/>
</dbReference>
<keyword evidence="2" id="KW-0547">Nucleotide-binding</keyword>
<dbReference type="EMBL" id="JADIVZ010000002">
    <property type="protein sequence ID" value="MBF4161570.1"/>
    <property type="molecule type" value="Genomic_DNA"/>
</dbReference>
<dbReference type="Pfam" id="PF00005">
    <property type="entry name" value="ABC_tran"/>
    <property type="match status" value="1"/>
</dbReference>
<dbReference type="GO" id="GO:0016887">
    <property type="term" value="F:ATP hydrolysis activity"/>
    <property type="evidence" value="ECO:0007669"/>
    <property type="project" value="InterPro"/>
</dbReference>
<dbReference type="GO" id="GO:0005886">
    <property type="term" value="C:plasma membrane"/>
    <property type="evidence" value="ECO:0007669"/>
    <property type="project" value="TreeGrafter"/>
</dbReference>
<dbReference type="Gene3D" id="3.40.50.300">
    <property type="entry name" value="P-loop containing nucleotide triphosphate hydrolases"/>
    <property type="match status" value="1"/>
</dbReference>
<keyword evidence="3 5" id="KW-0067">ATP-binding</keyword>
<proteinExistence type="predicted"/>
<dbReference type="Proteomes" id="UP000656804">
    <property type="component" value="Unassembled WGS sequence"/>
</dbReference>
<evidence type="ECO:0000259" key="4">
    <source>
        <dbReference type="PROSITE" id="PS50893"/>
    </source>
</evidence>
<dbReference type="GO" id="GO:0005304">
    <property type="term" value="F:L-valine transmembrane transporter activity"/>
    <property type="evidence" value="ECO:0007669"/>
    <property type="project" value="TreeGrafter"/>
</dbReference>
<dbReference type="GO" id="GO:0042941">
    <property type="term" value="P:D-alanine transmembrane transport"/>
    <property type="evidence" value="ECO:0007669"/>
    <property type="project" value="TreeGrafter"/>
</dbReference>
<dbReference type="AlphaFoldDB" id="A0A930Y5S8"/>
<dbReference type="GO" id="GO:1903805">
    <property type="term" value="P:L-valine import across plasma membrane"/>
    <property type="evidence" value="ECO:0007669"/>
    <property type="project" value="TreeGrafter"/>
</dbReference>
<dbReference type="InterPro" id="IPR003593">
    <property type="entry name" value="AAA+_ATPase"/>
</dbReference>
<dbReference type="GO" id="GO:0015192">
    <property type="term" value="F:L-phenylalanine transmembrane transporter activity"/>
    <property type="evidence" value="ECO:0007669"/>
    <property type="project" value="TreeGrafter"/>
</dbReference>
<protein>
    <submittedName>
        <fullName evidence="5">ABC transporter ATP-binding protein</fullName>
    </submittedName>
</protein>
<dbReference type="InterPro" id="IPR003439">
    <property type="entry name" value="ABC_transporter-like_ATP-bd"/>
</dbReference>
<dbReference type="PANTHER" id="PTHR45772">
    <property type="entry name" value="CONSERVED COMPONENT OF ABC TRANSPORTER FOR NATURAL AMINO ACIDS-RELATED"/>
    <property type="match status" value="1"/>
</dbReference>
<evidence type="ECO:0000313" key="5">
    <source>
        <dbReference type="EMBL" id="MBF4161570.1"/>
    </source>
</evidence>
<dbReference type="GO" id="GO:0005524">
    <property type="term" value="F:ATP binding"/>
    <property type="evidence" value="ECO:0007669"/>
    <property type="project" value="UniProtKB-KW"/>
</dbReference>
<accession>A0A930Y5S8</accession>
<evidence type="ECO:0000256" key="2">
    <source>
        <dbReference type="ARBA" id="ARBA00022741"/>
    </source>
</evidence>
<name>A0A930Y5S8_9ACTN</name>
<feature type="domain" description="ABC transporter" evidence="4">
    <location>
        <begin position="6"/>
        <end position="247"/>
    </location>
</feature>
<evidence type="ECO:0000256" key="3">
    <source>
        <dbReference type="ARBA" id="ARBA00022840"/>
    </source>
</evidence>
<reference evidence="5" key="1">
    <citation type="submission" date="2020-11" db="EMBL/GenBank/DDBJ databases">
        <title>Nocardioides sp. CBS4Y-1, whole genome shotgun sequence.</title>
        <authorList>
            <person name="Tuo L."/>
        </authorList>
    </citation>
    <scope>NUCLEOTIDE SEQUENCE</scope>
    <source>
        <strain evidence="5">CBS4Y-1</strain>
    </source>
</reference>
<gene>
    <name evidence="5" type="ORF">ISG29_07685</name>
</gene>
<dbReference type="PROSITE" id="PS50893">
    <property type="entry name" value="ABC_TRANSPORTER_2"/>
    <property type="match status" value="1"/>
</dbReference>
<comment type="caution">
    <text evidence="5">The sequence shown here is derived from an EMBL/GenBank/DDBJ whole genome shotgun (WGS) entry which is preliminary data.</text>
</comment>
<dbReference type="CDD" id="cd03219">
    <property type="entry name" value="ABC_Mj1267_LivG_branched"/>
    <property type="match status" value="1"/>
</dbReference>
<sequence>MAEPVLEVSGLSKSFGGISVLSDVGFSVARGERRGIIGPNGAGKTTLFNVLSGYLPADAGTVRLCGSDVTTLPAHRRARMGLGRTFQIVALCDELTVEENVLLGLVASNRGEWRLLGSLRGRRGLVERSRELLSEAGLIDLREHKVKAIAYGHRRVLEIVMALTSRARVLLLDEPAAGLSGEESLRMIPLLERLDRDLTIVLIEHDMDVMFNTVDRLLVLDHGTILLEGTPEEVRSSDLVRERYLGTQHAAGAGS</sequence>
<organism evidence="5 6">
    <name type="scientific">Nocardioides acrostichi</name>
    <dbReference type="NCBI Taxonomy" id="2784339"/>
    <lineage>
        <taxon>Bacteria</taxon>
        <taxon>Bacillati</taxon>
        <taxon>Actinomycetota</taxon>
        <taxon>Actinomycetes</taxon>
        <taxon>Propionibacteriales</taxon>
        <taxon>Nocardioidaceae</taxon>
        <taxon>Nocardioides</taxon>
    </lineage>
</organism>
<dbReference type="GO" id="GO:1903806">
    <property type="term" value="P:L-isoleucine import across plasma membrane"/>
    <property type="evidence" value="ECO:0007669"/>
    <property type="project" value="TreeGrafter"/>
</dbReference>
<dbReference type="SMART" id="SM00382">
    <property type="entry name" value="AAA"/>
    <property type="match status" value="1"/>
</dbReference>
<dbReference type="SUPFAM" id="SSF52540">
    <property type="entry name" value="P-loop containing nucleoside triphosphate hydrolases"/>
    <property type="match status" value="1"/>
</dbReference>
<dbReference type="GO" id="GO:0015188">
    <property type="term" value="F:L-isoleucine transmembrane transporter activity"/>
    <property type="evidence" value="ECO:0007669"/>
    <property type="project" value="TreeGrafter"/>
</dbReference>
<dbReference type="InterPro" id="IPR027417">
    <property type="entry name" value="P-loop_NTPase"/>
</dbReference>
<dbReference type="GO" id="GO:0015808">
    <property type="term" value="P:L-alanine transport"/>
    <property type="evidence" value="ECO:0007669"/>
    <property type="project" value="TreeGrafter"/>
</dbReference>
<keyword evidence="1" id="KW-0813">Transport</keyword>
<dbReference type="RefSeq" id="WP_194502765.1">
    <property type="nucleotide sequence ID" value="NZ_JADIVZ010000002.1"/>
</dbReference>
<keyword evidence="6" id="KW-1185">Reference proteome</keyword>
<dbReference type="PANTHER" id="PTHR45772:SF7">
    <property type="entry name" value="AMINO ACID ABC TRANSPORTER ATP-BINDING PROTEIN"/>
    <property type="match status" value="1"/>
</dbReference>
<evidence type="ECO:0000256" key="1">
    <source>
        <dbReference type="ARBA" id="ARBA00022448"/>
    </source>
</evidence>